<comment type="caution">
    <text evidence="9">The sequence shown here is derived from an EMBL/GenBank/DDBJ whole genome shotgun (WGS) entry which is preliminary data.</text>
</comment>
<protein>
    <submittedName>
        <fullName evidence="9">Type II toxin-antitoxin system VapC family toxin</fullName>
    </submittedName>
</protein>
<dbReference type="SUPFAM" id="SSF88723">
    <property type="entry name" value="PIN domain-like"/>
    <property type="match status" value="1"/>
</dbReference>
<keyword evidence="6" id="KW-0460">Magnesium</keyword>
<evidence type="ECO:0000313" key="9">
    <source>
        <dbReference type="EMBL" id="NCS56577.1"/>
    </source>
</evidence>
<keyword evidence="3" id="KW-0540">Nuclease</keyword>
<dbReference type="Gene3D" id="3.40.50.1010">
    <property type="entry name" value="5'-nuclease"/>
    <property type="match status" value="1"/>
</dbReference>
<gene>
    <name evidence="9" type="ORF">GPJ16_06320</name>
</gene>
<dbReference type="Pfam" id="PF01850">
    <property type="entry name" value="PIN"/>
    <property type="match status" value="1"/>
</dbReference>
<reference evidence="9" key="1">
    <citation type="journal article" date="2019" name="Mol. Ecol.">
        <title>Genome evolution and host-microbiome shifts correspond with intraspecific niche divergence within harmful algal bloom-forming Microcystis aeruginosa.</title>
        <authorList>
            <person name="Jackrel S.L."/>
            <person name="White J.D."/>
            <person name="Evans J.T."/>
            <person name="Buffin K."/>
            <person name="Hayden K."/>
            <person name="Sarnelle O."/>
            <person name="Denef V.J."/>
        </authorList>
    </citation>
    <scope>NUCLEOTIDE SEQUENCE</scope>
    <source>
        <strain evidence="9">G11-04</strain>
    </source>
</reference>
<dbReference type="InterPro" id="IPR050556">
    <property type="entry name" value="Type_II_TA_system_RNase"/>
</dbReference>
<evidence type="ECO:0000256" key="6">
    <source>
        <dbReference type="ARBA" id="ARBA00022842"/>
    </source>
</evidence>
<dbReference type="GO" id="GO:0016787">
    <property type="term" value="F:hydrolase activity"/>
    <property type="evidence" value="ECO:0007669"/>
    <property type="project" value="UniProtKB-KW"/>
</dbReference>
<evidence type="ECO:0000256" key="1">
    <source>
        <dbReference type="ARBA" id="ARBA00001946"/>
    </source>
</evidence>
<name>A0A966FXN8_MICAE</name>
<comment type="similarity">
    <text evidence="7">Belongs to the PINc/VapC protein family.</text>
</comment>
<organism evidence="9 10">
    <name type="scientific">Microcystis aeruginosa G11-04</name>
    <dbReference type="NCBI Taxonomy" id="2685956"/>
    <lineage>
        <taxon>Bacteria</taxon>
        <taxon>Bacillati</taxon>
        <taxon>Cyanobacteriota</taxon>
        <taxon>Cyanophyceae</taxon>
        <taxon>Oscillatoriophycideae</taxon>
        <taxon>Chroococcales</taxon>
        <taxon>Microcystaceae</taxon>
        <taxon>Microcystis</taxon>
    </lineage>
</organism>
<dbReference type="PANTHER" id="PTHR33653">
    <property type="entry name" value="RIBONUCLEASE VAPC2"/>
    <property type="match status" value="1"/>
</dbReference>
<dbReference type="InterPro" id="IPR002716">
    <property type="entry name" value="PIN_dom"/>
</dbReference>
<feature type="domain" description="PIN" evidence="8">
    <location>
        <begin position="3"/>
        <end position="125"/>
    </location>
</feature>
<keyword evidence="2" id="KW-1277">Toxin-antitoxin system</keyword>
<keyword evidence="4" id="KW-0479">Metal-binding</keyword>
<dbReference type="Proteomes" id="UP000799330">
    <property type="component" value="Unassembled WGS sequence"/>
</dbReference>
<proteinExistence type="inferred from homology"/>
<evidence type="ECO:0000256" key="2">
    <source>
        <dbReference type="ARBA" id="ARBA00022649"/>
    </source>
</evidence>
<comment type="cofactor">
    <cofactor evidence="1">
        <name>Mg(2+)</name>
        <dbReference type="ChEBI" id="CHEBI:18420"/>
    </cofactor>
</comment>
<keyword evidence="5" id="KW-0378">Hydrolase</keyword>
<dbReference type="EMBL" id="JAADAI010000061">
    <property type="protein sequence ID" value="NCS56577.1"/>
    <property type="molecule type" value="Genomic_DNA"/>
</dbReference>
<evidence type="ECO:0000256" key="4">
    <source>
        <dbReference type="ARBA" id="ARBA00022723"/>
    </source>
</evidence>
<evidence type="ECO:0000256" key="5">
    <source>
        <dbReference type="ARBA" id="ARBA00022801"/>
    </source>
</evidence>
<dbReference type="CDD" id="cd18746">
    <property type="entry name" value="PIN_VapC4-5_FitB-like"/>
    <property type="match status" value="1"/>
</dbReference>
<evidence type="ECO:0000256" key="7">
    <source>
        <dbReference type="ARBA" id="ARBA00038093"/>
    </source>
</evidence>
<dbReference type="InterPro" id="IPR029060">
    <property type="entry name" value="PIN-like_dom_sf"/>
</dbReference>
<dbReference type="GO" id="GO:0004518">
    <property type="term" value="F:nuclease activity"/>
    <property type="evidence" value="ECO:0007669"/>
    <property type="project" value="UniProtKB-KW"/>
</dbReference>
<sequence>MNYLLDTCVLSEYIKKTPNNIQVIQWVDEQSEASLFISVLTLAELKKGIIKIKQSQPSRYRKLEHWLNKIKQRFADRILPLSNNILDIWANHCGESEATGRKLPIIDSLIAATAYQYNLVIVTRNIKDFNFTSTKVFSPWESLAKNGEN</sequence>
<dbReference type="PANTHER" id="PTHR33653:SF1">
    <property type="entry name" value="RIBONUCLEASE VAPC2"/>
    <property type="match status" value="1"/>
</dbReference>
<evidence type="ECO:0000313" key="10">
    <source>
        <dbReference type="Proteomes" id="UP000799330"/>
    </source>
</evidence>
<accession>A0A966FXN8</accession>
<evidence type="ECO:0000256" key="3">
    <source>
        <dbReference type="ARBA" id="ARBA00022722"/>
    </source>
</evidence>
<evidence type="ECO:0000259" key="8">
    <source>
        <dbReference type="Pfam" id="PF01850"/>
    </source>
</evidence>
<dbReference type="GO" id="GO:0046872">
    <property type="term" value="F:metal ion binding"/>
    <property type="evidence" value="ECO:0007669"/>
    <property type="project" value="UniProtKB-KW"/>
</dbReference>
<dbReference type="AlphaFoldDB" id="A0A966FXN8"/>